<protein>
    <recommendedName>
        <fullName evidence="8">Cytidylate kinase</fullName>
        <shortName evidence="8">CK</shortName>
        <ecNumber evidence="8">2.7.4.25</ecNumber>
    </recommendedName>
    <alternativeName>
        <fullName evidence="8">Cytidine monophosphate kinase</fullName>
        <shortName evidence="8">CMP kinase</shortName>
    </alternativeName>
</protein>
<evidence type="ECO:0000256" key="3">
    <source>
        <dbReference type="ARBA" id="ARBA00022741"/>
    </source>
</evidence>
<proteinExistence type="inferred from homology"/>
<keyword evidence="5 8" id="KW-0067">ATP-binding</keyword>
<evidence type="ECO:0000313" key="10">
    <source>
        <dbReference type="EMBL" id="QCT07917.1"/>
    </source>
</evidence>
<evidence type="ECO:0000256" key="6">
    <source>
        <dbReference type="ARBA" id="ARBA00047615"/>
    </source>
</evidence>
<evidence type="ECO:0000256" key="4">
    <source>
        <dbReference type="ARBA" id="ARBA00022777"/>
    </source>
</evidence>
<dbReference type="CDD" id="cd02020">
    <property type="entry name" value="CMPK"/>
    <property type="match status" value="1"/>
</dbReference>
<dbReference type="Pfam" id="PF02224">
    <property type="entry name" value="Cytidylate_kin"/>
    <property type="match status" value="1"/>
</dbReference>
<dbReference type="SUPFAM" id="SSF52540">
    <property type="entry name" value="P-loop containing nucleoside triphosphate hydrolases"/>
    <property type="match status" value="1"/>
</dbReference>
<comment type="subcellular location">
    <subcellularLocation>
        <location evidence="8">Cytoplasm</location>
    </subcellularLocation>
</comment>
<keyword evidence="4 8" id="KW-0418">Kinase</keyword>
<feature type="binding site" evidence="8">
    <location>
        <begin position="9"/>
        <end position="17"/>
    </location>
    <ligand>
        <name>ATP</name>
        <dbReference type="ChEBI" id="CHEBI:30616"/>
    </ligand>
</feature>
<evidence type="ECO:0000256" key="7">
    <source>
        <dbReference type="ARBA" id="ARBA00048478"/>
    </source>
</evidence>
<dbReference type="InterPro" id="IPR011994">
    <property type="entry name" value="Cytidylate_kinase_dom"/>
</dbReference>
<evidence type="ECO:0000259" key="9">
    <source>
        <dbReference type="Pfam" id="PF02224"/>
    </source>
</evidence>
<dbReference type="AlphaFoldDB" id="A0A4P8XXW3"/>
<dbReference type="InterPro" id="IPR027417">
    <property type="entry name" value="P-loop_NTPase"/>
</dbReference>
<dbReference type="HAMAP" id="MF_00238">
    <property type="entry name" value="Cytidyl_kinase_type1"/>
    <property type="match status" value="1"/>
</dbReference>
<dbReference type="GO" id="GO:0006220">
    <property type="term" value="P:pyrimidine nucleotide metabolic process"/>
    <property type="evidence" value="ECO:0007669"/>
    <property type="project" value="UniProtKB-UniRule"/>
</dbReference>
<name>A0A4P8XXW3_9FIRM</name>
<dbReference type="GO" id="GO:0005524">
    <property type="term" value="F:ATP binding"/>
    <property type="evidence" value="ECO:0007669"/>
    <property type="project" value="UniProtKB-UniRule"/>
</dbReference>
<evidence type="ECO:0000256" key="5">
    <source>
        <dbReference type="ARBA" id="ARBA00022840"/>
    </source>
</evidence>
<dbReference type="GO" id="GO:0005829">
    <property type="term" value="C:cytosol"/>
    <property type="evidence" value="ECO:0007669"/>
    <property type="project" value="TreeGrafter"/>
</dbReference>
<reference evidence="10 11" key="1">
    <citation type="submission" date="2019-04" db="EMBL/GenBank/DDBJ databases">
        <authorList>
            <person name="Embree M."/>
            <person name="Gaffney J.R."/>
        </authorList>
    </citation>
    <scope>NUCLEOTIDE SEQUENCE [LARGE SCALE GENOMIC DNA]</scope>
    <source>
        <strain evidence="10 11">JE7A12</strain>
    </source>
</reference>
<evidence type="ECO:0000256" key="2">
    <source>
        <dbReference type="ARBA" id="ARBA00022679"/>
    </source>
</evidence>
<feature type="domain" description="Cytidylate kinase" evidence="9">
    <location>
        <begin position="5"/>
        <end position="217"/>
    </location>
</feature>
<dbReference type="Proteomes" id="UP000301475">
    <property type="component" value="Chromosome"/>
</dbReference>
<comment type="similarity">
    <text evidence="1 8">Belongs to the cytidylate kinase family. Type 1 subfamily.</text>
</comment>
<dbReference type="NCBIfam" id="TIGR00017">
    <property type="entry name" value="cmk"/>
    <property type="match status" value="1"/>
</dbReference>
<gene>
    <name evidence="8" type="primary">cmk</name>
    <name evidence="10" type="ORF">E5Z56_11365</name>
</gene>
<dbReference type="OrthoDB" id="9807434at2"/>
<dbReference type="Gene3D" id="3.40.50.300">
    <property type="entry name" value="P-loop containing nucleotide triphosphate hydrolases"/>
    <property type="match status" value="1"/>
</dbReference>
<evidence type="ECO:0000256" key="1">
    <source>
        <dbReference type="ARBA" id="ARBA00009427"/>
    </source>
</evidence>
<dbReference type="EC" id="2.7.4.25" evidence="8"/>
<dbReference type="RefSeq" id="WP_138157889.1">
    <property type="nucleotide sequence ID" value="NZ_CP039381.1"/>
</dbReference>
<dbReference type="GO" id="GO:0036430">
    <property type="term" value="F:CMP kinase activity"/>
    <property type="evidence" value="ECO:0007669"/>
    <property type="project" value="RHEA"/>
</dbReference>
<evidence type="ECO:0000313" key="11">
    <source>
        <dbReference type="Proteomes" id="UP000301475"/>
    </source>
</evidence>
<dbReference type="PANTHER" id="PTHR21299">
    <property type="entry name" value="CYTIDYLATE KINASE/PANTOATE-BETA-ALANINE LIGASE"/>
    <property type="match status" value="1"/>
</dbReference>
<evidence type="ECO:0000256" key="8">
    <source>
        <dbReference type="HAMAP-Rule" id="MF_00238"/>
    </source>
</evidence>
<dbReference type="KEGG" id="ruj:E5Z56_11365"/>
<dbReference type="EMBL" id="CP039381">
    <property type="protein sequence ID" value="QCT07917.1"/>
    <property type="molecule type" value="Genomic_DNA"/>
</dbReference>
<keyword evidence="3 8" id="KW-0547">Nucleotide-binding</keyword>
<dbReference type="GO" id="GO:0036431">
    <property type="term" value="F:dCMP kinase activity"/>
    <property type="evidence" value="ECO:0007669"/>
    <property type="project" value="InterPro"/>
</dbReference>
<dbReference type="InterPro" id="IPR003136">
    <property type="entry name" value="Cytidylate_kin"/>
</dbReference>
<keyword evidence="11" id="KW-1185">Reference proteome</keyword>
<dbReference type="GO" id="GO:0015949">
    <property type="term" value="P:nucleobase-containing small molecule interconversion"/>
    <property type="evidence" value="ECO:0007669"/>
    <property type="project" value="TreeGrafter"/>
</dbReference>
<dbReference type="PANTHER" id="PTHR21299:SF2">
    <property type="entry name" value="CYTIDYLATE KINASE"/>
    <property type="match status" value="1"/>
</dbReference>
<sequence>MSIAIAIDGPAGAGKSSLSKEVAKELSFIYVDTGALYRTIGLAASRKGLKKEDKAEIISMLNDIDVKLSFNDEGTQIVLLNGEDVSSFIRTPEASMFASAVSAIPEVRAFLLDLQRNMAKSDNVIMDGRDIGTVVLPDAKIKIFLTASPEKRAMRRHKENIEKGIDSTYEEVLKDVNQRDYQDSHREIAPLKPAEDSVLVDTSDYDFEGSKELLLRVIKERM</sequence>
<keyword evidence="2 8" id="KW-0808">Transferase</keyword>
<comment type="catalytic activity">
    <reaction evidence="7 8">
        <text>CMP + ATP = CDP + ADP</text>
        <dbReference type="Rhea" id="RHEA:11600"/>
        <dbReference type="ChEBI" id="CHEBI:30616"/>
        <dbReference type="ChEBI" id="CHEBI:58069"/>
        <dbReference type="ChEBI" id="CHEBI:60377"/>
        <dbReference type="ChEBI" id="CHEBI:456216"/>
        <dbReference type="EC" id="2.7.4.25"/>
    </reaction>
</comment>
<organism evidence="10 11">
    <name type="scientific">Ruminococcus bovis</name>
    <dbReference type="NCBI Taxonomy" id="2564099"/>
    <lineage>
        <taxon>Bacteria</taxon>
        <taxon>Bacillati</taxon>
        <taxon>Bacillota</taxon>
        <taxon>Clostridia</taxon>
        <taxon>Eubacteriales</taxon>
        <taxon>Oscillospiraceae</taxon>
        <taxon>Ruminococcus</taxon>
    </lineage>
</organism>
<accession>A0A4P8XXW3</accession>
<comment type="catalytic activity">
    <reaction evidence="6 8">
        <text>dCMP + ATP = dCDP + ADP</text>
        <dbReference type="Rhea" id="RHEA:25094"/>
        <dbReference type="ChEBI" id="CHEBI:30616"/>
        <dbReference type="ChEBI" id="CHEBI:57566"/>
        <dbReference type="ChEBI" id="CHEBI:58593"/>
        <dbReference type="ChEBI" id="CHEBI:456216"/>
        <dbReference type="EC" id="2.7.4.25"/>
    </reaction>
</comment>
<keyword evidence="8" id="KW-0963">Cytoplasm</keyword>